<evidence type="ECO:0000313" key="4">
    <source>
        <dbReference type="EMBL" id="RHZ95727.1"/>
    </source>
</evidence>
<proteinExistence type="inferred from homology"/>
<reference evidence="4 5" key="1">
    <citation type="submission" date="2018-08" db="EMBL/GenBank/DDBJ databases">
        <title>Draft genome sequence of Rhodobacter sphaeroides FY.</title>
        <authorList>
            <person name="Rayyan A."/>
            <person name="Meyer T.E."/>
            <person name="Kyndt J.A."/>
        </authorList>
    </citation>
    <scope>NUCLEOTIDE SEQUENCE [LARGE SCALE GENOMIC DNA]</scope>
    <source>
        <strain evidence="4 5">FY</strain>
    </source>
</reference>
<keyword evidence="3" id="KW-0963">Cytoplasm</keyword>
<sequence length="210" mass="21700">MSAALLSLVQWLSPAFPTGAFAYSHGLEWAISEGEVRDAASARRWIADVLAFGAGRTDAILLAHALRGHDPGALSDLARALAPAAERLRETEEQGAAFAATVAALTGRDLPPRPLPVALGQAAAPLGLPVAEVLALMLHAFAANLVSAAVRFVPLGQTEGQATLAALHPLIGEIAAESAEAPLDAIGSAALRGDLAAMRHETQEVRIFKT</sequence>
<comment type="similarity">
    <text evidence="3">Belongs to the UreF family.</text>
</comment>
<dbReference type="InterPro" id="IPR002639">
    <property type="entry name" value="UreF"/>
</dbReference>
<protein>
    <recommendedName>
        <fullName evidence="3">Urease accessory protein UreF</fullName>
    </recommendedName>
</protein>
<evidence type="ECO:0000256" key="3">
    <source>
        <dbReference type="HAMAP-Rule" id="MF_01385"/>
    </source>
</evidence>
<dbReference type="AlphaFoldDB" id="A0AAX1UMQ7"/>
<organism evidence="4 5">
    <name type="scientific">Cereibacter sphaeroides</name>
    <name type="common">Rhodobacter sphaeroides</name>
    <dbReference type="NCBI Taxonomy" id="1063"/>
    <lineage>
        <taxon>Bacteria</taxon>
        <taxon>Pseudomonadati</taxon>
        <taxon>Pseudomonadota</taxon>
        <taxon>Alphaproteobacteria</taxon>
        <taxon>Rhodobacterales</taxon>
        <taxon>Paracoccaceae</taxon>
        <taxon>Cereibacter</taxon>
    </lineage>
</organism>
<dbReference type="Pfam" id="PF01730">
    <property type="entry name" value="UreF"/>
    <property type="match status" value="1"/>
</dbReference>
<dbReference type="RefSeq" id="WP_118999930.1">
    <property type="nucleotide sequence ID" value="NZ_QWGP01000007.1"/>
</dbReference>
<dbReference type="Proteomes" id="UP000266305">
    <property type="component" value="Unassembled WGS sequence"/>
</dbReference>
<comment type="caution">
    <text evidence="4">The sequence shown here is derived from an EMBL/GenBank/DDBJ whole genome shotgun (WGS) entry which is preliminary data.</text>
</comment>
<dbReference type="PANTHER" id="PTHR33620:SF1">
    <property type="entry name" value="UREASE ACCESSORY PROTEIN F"/>
    <property type="match status" value="1"/>
</dbReference>
<evidence type="ECO:0000313" key="5">
    <source>
        <dbReference type="Proteomes" id="UP000266305"/>
    </source>
</evidence>
<dbReference type="GO" id="GO:0005737">
    <property type="term" value="C:cytoplasm"/>
    <property type="evidence" value="ECO:0007669"/>
    <property type="project" value="UniProtKB-SubCell"/>
</dbReference>
<evidence type="ECO:0000256" key="2">
    <source>
        <dbReference type="ARBA" id="ARBA00023186"/>
    </source>
</evidence>
<dbReference type="PANTHER" id="PTHR33620">
    <property type="entry name" value="UREASE ACCESSORY PROTEIN F"/>
    <property type="match status" value="1"/>
</dbReference>
<name>A0AAX1UMQ7_CERSP</name>
<dbReference type="HAMAP" id="MF_01385">
    <property type="entry name" value="UreF"/>
    <property type="match status" value="1"/>
</dbReference>
<keyword evidence="1 3" id="KW-0996">Nickel insertion</keyword>
<comment type="function">
    <text evidence="3">Required for maturation of urease via the functional incorporation of the urease nickel metallocenter.</text>
</comment>
<dbReference type="EMBL" id="QWGP01000007">
    <property type="protein sequence ID" value="RHZ95727.1"/>
    <property type="molecule type" value="Genomic_DNA"/>
</dbReference>
<evidence type="ECO:0000256" key="1">
    <source>
        <dbReference type="ARBA" id="ARBA00022988"/>
    </source>
</evidence>
<keyword evidence="2 3" id="KW-0143">Chaperone</keyword>
<dbReference type="GO" id="GO:0016151">
    <property type="term" value="F:nickel cation binding"/>
    <property type="evidence" value="ECO:0007669"/>
    <property type="project" value="UniProtKB-UniRule"/>
</dbReference>
<dbReference type="PIRSF" id="PIRSF009467">
    <property type="entry name" value="Ureas_acces_UreF"/>
    <property type="match status" value="1"/>
</dbReference>
<comment type="subcellular location">
    <subcellularLocation>
        <location evidence="3">Cytoplasm</location>
    </subcellularLocation>
</comment>
<accession>A0AAX1UMQ7</accession>
<comment type="subunit">
    <text evidence="3">UreD, UreF and UreG form a complex that acts as a GTP-hydrolysis-dependent molecular chaperone, activating the urease apoprotein by helping to assemble the nickel containing metallocenter of UreC. The UreE protein probably delivers the nickel.</text>
</comment>
<dbReference type="Gene3D" id="1.10.4190.10">
    <property type="entry name" value="Urease accessory protein UreF"/>
    <property type="match status" value="1"/>
</dbReference>
<gene>
    <name evidence="3" type="primary">ureF</name>
    <name evidence="4" type="ORF">D1114_09015</name>
</gene>
<dbReference type="InterPro" id="IPR038277">
    <property type="entry name" value="UreF_sf"/>
</dbReference>